<feature type="transmembrane region" description="Helical" evidence="1">
    <location>
        <begin position="281"/>
        <end position="302"/>
    </location>
</feature>
<dbReference type="Pfam" id="PF19834">
    <property type="entry name" value="DUF6314"/>
    <property type="match status" value="1"/>
</dbReference>
<keyword evidence="1" id="KW-0812">Transmembrane</keyword>
<feature type="transmembrane region" description="Helical" evidence="1">
    <location>
        <begin position="464"/>
        <end position="489"/>
    </location>
</feature>
<comment type="caution">
    <text evidence="3">The sequence shown here is derived from an EMBL/GenBank/DDBJ whole genome shotgun (WGS) entry which is preliminary data.</text>
</comment>
<keyword evidence="4" id="KW-1185">Reference proteome</keyword>
<keyword evidence="1" id="KW-1133">Transmembrane helix</keyword>
<evidence type="ECO:0000313" key="3">
    <source>
        <dbReference type="EMBL" id="CAE7690415.1"/>
    </source>
</evidence>
<gene>
    <name evidence="3" type="ORF">SPIL2461_LOCUS19329</name>
</gene>
<accession>A0A812WUY4</accession>
<evidence type="ECO:0000256" key="1">
    <source>
        <dbReference type="SAM" id="Phobius"/>
    </source>
</evidence>
<evidence type="ECO:0000313" key="4">
    <source>
        <dbReference type="Proteomes" id="UP000649617"/>
    </source>
</evidence>
<dbReference type="InterPro" id="IPR045632">
    <property type="entry name" value="DUF6314"/>
</dbReference>
<organism evidence="3 4">
    <name type="scientific">Symbiodinium pilosum</name>
    <name type="common">Dinoflagellate</name>
    <dbReference type="NCBI Taxonomy" id="2952"/>
    <lineage>
        <taxon>Eukaryota</taxon>
        <taxon>Sar</taxon>
        <taxon>Alveolata</taxon>
        <taxon>Dinophyceae</taxon>
        <taxon>Suessiales</taxon>
        <taxon>Symbiodiniaceae</taxon>
        <taxon>Symbiodinium</taxon>
    </lineage>
</organism>
<dbReference type="AlphaFoldDB" id="A0A812WUY4"/>
<feature type="transmembrane region" description="Helical" evidence="1">
    <location>
        <begin position="426"/>
        <end position="444"/>
    </location>
</feature>
<feature type="transmembrane region" description="Helical" evidence="1">
    <location>
        <begin position="501"/>
        <end position="525"/>
    </location>
</feature>
<feature type="domain" description="DUF6314" evidence="2">
    <location>
        <begin position="670"/>
        <end position="819"/>
    </location>
</feature>
<proteinExistence type="predicted"/>
<dbReference type="EMBL" id="CAJNIZ010044482">
    <property type="protein sequence ID" value="CAE7690415.1"/>
    <property type="molecule type" value="Genomic_DNA"/>
</dbReference>
<dbReference type="OrthoDB" id="428161at2759"/>
<feature type="transmembrane region" description="Helical" evidence="1">
    <location>
        <begin position="123"/>
        <end position="146"/>
    </location>
</feature>
<name>A0A812WUY4_SYMPI</name>
<reference evidence="3" key="1">
    <citation type="submission" date="2021-02" db="EMBL/GenBank/DDBJ databases">
        <authorList>
            <person name="Dougan E. K."/>
            <person name="Rhodes N."/>
            <person name="Thang M."/>
            <person name="Chan C."/>
        </authorList>
    </citation>
    <scope>NUCLEOTIDE SEQUENCE</scope>
</reference>
<feature type="transmembrane region" description="Helical" evidence="1">
    <location>
        <begin position="221"/>
        <end position="241"/>
    </location>
</feature>
<sequence>NRFVLMFAGGGDGLAVPVSQRLAAMTRLTRHVIGESCRITSARAVLSRFGRVWCTTADVTPEASDTEKAKGPDVFVSHSWEDDRCRKHLAMCFFLNYNLSLKAFAAAVVLSQTALLFLGPLSLSLNVLFLIVLDAPTLVFLITFFAGQQLTCGWWSPSMWLDRLCIDQVDLDQKTRGILELPAVVANSEQLLVLLGETYFERLWCSFELSIFVKLRGLQKLCLVPLWMAPWLLACFLASYATNRLTAVYLVLMNEPQLGMVALSYDGAAAASPLSYGQSRMLLYLASAPSIALFTAMPFILTSVQTFPKKLMDHEAMLRALECYNIRLAKCSLEQDRTRIEEHVAELFDGLEEPVLAVAIDSAEGPTDAEGTDLGDMVFLPASVRCALRRVTSYLDHDECLDKFNHYVQQRLRDMLVEDLGIETQLLWSHCLLFAMPVVLAGSAQTWVTWPLHQKMGYPSVEQYSAATVMAFLATPLSYACMPPCILRFTACTVAKTGPGLLRNVLLLVGGYLAACISAVFYTLVVGAADSFVITCQPVFCAILVLVLMLQLLLNCHLFGATPWSDAELRKLCAALWRDFADPLEKGDGAEAETARRCLSLFRTESRGAADVAEQHGAAPAEWAFVPAADLLLVVGEGAVGVTVDGVCADGEGKRLPFAMAIFQTMMCFLLGRWAVSKSFDYRKGGGRGILEGYATITDVLMYEERGDMQLEGFPRPVEAYRFYCFNTGCWPVEVYFVDDPTKKHLPPLLPELSVHTSFFVPLAFEGAGSPESLATFRHLCVDDLYSGQLRVGSADSFEWNWSVEGPNKDGDIKASYQRVTS</sequence>
<protein>
    <recommendedName>
        <fullName evidence="2">DUF6314 domain-containing protein</fullName>
    </recommendedName>
</protein>
<dbReference type="Proteomes" id="UP000649617">
    <property type="component" value="Unassembled WGS sequence"/>
</dbReference>
<feature type="non-terminal residue" evidence="3">
    <location>
        <position position="1"/>
    </location>
</feature>
<feature type="transmembrane region" description="Helical" evidence="1">
    <location>
        <begin position="531"/>
        <end position="554"/>
    </location>
</feature>
<feature type="transmembrane region" description="Helical" evidence="1">
    <location>
        <begin position="94"/>
        <end position="117"/>
    </location>
</feature>
<evidence type="ECO:0000259" key="2">
    <source>
        <dbReference type="Pfam" id="PF19834"/>
    </source>
</evidence>
<keyword evidence="1" id="KW-0472">Membrane</keyword>